<feature type="region of interest" description="Disordered" evidence="1">
    <location>
        <begin position="1"/>
        <end position="51"/>
    </location>
</feature>
<accession>A0ABD2P426</accession>
<reference evidence="2 3" key="1">
    <citation type="journal article" date="2021" name="BMC Biol.">
        <title>Horizontally acquired antibacterial genes associated with adaptive radiation of ladybird beetles.</title>
        <authorList>
            <person name="Li H.S."/>
            <person name="Tang X.F."/>
            <person name="Huang Y.H."/>
            <person name="Xu Z.Y."/>
            <person name="Chen M.L."/>
            <person name="Du X.Y."/>
            <person name="Qiu B.Y."/>
            <person name="Chen P.T."/>
            <person name="Zhang W."/>
            <person name="Slipinski A."/>
            <person name="Escalona H.E."/>
            <person name="Waterhouse R.M."/>
            <person name="Zwick A."/>
            <person name="Pang H."/>
        </authorList>
    </citation>
    <scope>NUCLEOTIDE SEQUENCE [LARGE SCALE GENOMIC DNA]</scope>
    <source>
        <strain evidence="2">SYSU2018</strain>
    </source>
</reference>
<feature type="compositionally biased region" description="Basic and acidic residues" evidence="1">
    <location>
        <begin position="11"/>
        <end position="43"/>
    </location>
</feature>
<dbReference type="AlphaFoldDB" id="A0ABD2P426"/>
<dbReference type="Proteomes" id="UP001516400">
    <property type="component" value="Unassembled WGS sequence"/>
</dbReference>
<proteinExistence type="predicted"/>
<gene>
    <name evidence="2" type="ORF">HHI36_000009</name>
</gene>
<comment type="caution">
    <text evidence="2">The sequence shown here is derived from an EMBL/GenBank/DDBJ whole genome shotgun (WGS) entry which is preliminary data.</text>
</comment>
<sequence length="90" mass="10419">MVSGTKTTDPTNEKRIIDHETEGNGAMKEKEQQETEGNKSKEQIDEEEEQIGKIRKKKWKTIRTTQNVRISATHLRLLTTHNPLHPQTLK</sequence>
<organism evidence="2 3">
    <name type="scientific">Cryptolaemus montrouzieri</name>
    <dbReference type="NCBI Taxonomy" id="559131"/>
    <lineage>
        <taxon>Eukaryota</taxon>
        <taxon>Metazoa</taxon>
        <taxon>Ecdysozoa</taxon>
        <taxon>Arthropoda</taxon>
        <taxon>Hexapoda</taxon>
        <taxon>Insecta</taxon>
        <taxon>Pterygota</taxon>
        <taxon>Neoptera</taxon>
        <taxon>Endopterygota</taxon>
        <taxon>Coleoptera</taxon>
        <taxon>Polyphaga</taxon>
        <taxon>Cucujiformia</taxon>
        <taxon>Coccinelloidea</taxon>
        <taxon>Coccinellidae</taxon>
        <taxon>Scymninae</taxon>
        <taxon>Scymnini</taxon>
        <taxon>Cryptolaemus</taxon>
    </lineage>
</organism>
<feature type="compositionally biased region" description="Polar residues" evidence="1">
    <location>
        <begin position="1"/>
        <end position="10"/>
    </location>
</feature>
<evidence type="ECO:0000256" key="1">
    <source>
        <dbReference type="SAM" id="MobiDB-lite"/>
    </source>
</evidence>
<keyword evidence="3" id="KW-1185">Reference proteome</keyword>
<name>A0ABD2P426_9CUCU</name>
<evidence type="ECO:0000313" key="3">
    <source>
        <dbReference type="Proteomes" id="UP001516400"/>
    </source>
</evidence>
<protein>
    <submittedName>
        <fullName evidence="2">Uncharacterized protein</fullName>
    </submittedName>
</protein>
<dbReference type="EMBL" id="JABFTP020000185">
    <property type="protein sequence ID" value="KAL3285477.1"/>
    <property type="molecule type" value="Genomic_DNA"/>
</dbReference>
<evidence type="ECO:0000313" key="2">
    <source>
        <dbReference type="EMBL" id="KAL3285477.1"/>
    </source>
</evidence>